<dbReference type="AlphaFoldDB" id="A0A5C7EGD0"/>
<organism evidence="2 3">
    <name type="scientific">Pelomicrobium methylotrophicum</name>
    <dbReference type="NCBI Taxonomy" id="2602750"/>
    <lineage>
        <taxon>Bacteria</taxon>
        <taxon>Pseudomonadati</taxon>
        <taxon>Pseudomonadota</taxon>
        <taxon>Hydrogenophilia</taxon>
        <taxon>Hydrogenophilia incertae sedis</taxon>
        <taxon>Pelomicrobium</taxon>
    </lineage>
</organism>
<dbReference type="RefSeq" id="WP_147801115.1">
    <property type="nucleotide sequence ID" value="NZ_VPFL01000034.1"/>
</dbReference>
<dbReference type="InterPro" id="IPR029060">
    <property type="entry name" value="PIN-like_dom_sf"/>
</dbReference>
<evidence type="ECO:0000313" key="2">
    <source>
        <dbReference type="EMBL" id="TXF10348.1"/>
    </source>
</evidence>
<evidence type="ECO:0000259" key="1">
    <source>
        <dbReference type="Pfam" id="PF01850"/>
    </source>
</evidence>
<proteinExistence type="predicted"/>
<dbReference type="Proteomes" id="UP000321201">
    <property type="component" value="Unassembled WGS sequence"/>
</dbReference>
<feature type="domain" description="PIN" evidence="1">
    <location>
        <begin position="4"/>
        <end position="114"/>
    </location>
</feature>
<comment type="caution">
    <text evidence="2">The sequence shown here is derived from an EMBL/GenBank/DDBJ whole genome shotgun (WGS) entry which is preliminary data.</text>
</comment>
<keyword evidence="3" id="KW-1185">Reference proteome</keyword>
<name>A0A5C7EGD0_9PROT</name>
<protein>
    <submittedName>
        <fullName evidence="2">Type II toxin-antitoxin system VapC family toxin</fullName>
    </submittedName>
</protein>
<reference evidence="2 3" key="1">
    <citation type="submission" date="2019-08" db="EMBL/GenBank/DDBJ databases">
        <title>Pelomicrobium methylotrophicum gen. nov., sp. nov. a moderately thermophilic, facultatively anaerobic, lithoautotrophic and methylotrophic bacterium isolated from a terrestrial mud volcano.</title>
        <authorList>
            <person name="Slobodkina G.B."/>
            <person name="Merkel A.Y."/>
            <person name="Slobodkin A.I."/>
        </authorList>
    </citation>
    <scope>NUCLEOTIDE SEQUENCE [LARGE SCALE GENOMIC DNA]</scope>
    <source>
        <strain evidence="2 3">SM250</strain>
    </source>
</reference>
<accession>A0A5C7EGD0</accession>
<dbReference type="Gene3D" id="3.40.50.1010">
    <property type="entry name" value="5'-nuclease"/>
    <property type="match status" value="1"/>
</dbReference>
<dbReference type="CDD" id="cd09874">
    <property type="entry name" value="PIN_MT3492-like"/>
    <property type="match status" value="1"/>
</dbReference>
<dbReference type="SUPFAM" id="SSF88723">
    <property type="entry name" value="PIN domain-like"/>
    <property type="match status" value="1"/>
</dbReference>
<dbReference type="InParanoid" id="A0A5C7EGD0"/>
<dbReference type="OrthoDB" id="5568064at2"/>
<dbReference type="Pfam" id="PF01850">
    <property type="entry name" value="PIN"/>
    <property type="match status" value="1"/>
</dbReference>
<dbReference type="InterPro" id="IPR002716">
    <property type="entry name" value="PIN_dom"/>
</dbReference>
<evidence type="ECO:0000313" key="3">
    <source>
        <dbReference type="Proteomes" id="UP000321201"/>
    </source>
</evidence>
<sequence>MILYLDTSALVRSYIEEEGHAVIVAALHRAQQTATHLIAYAETRAALARIERMQRIGKKELAKVRNAFESDWRAMLHILPTEALVRRAGDLADQFGLRGYDSVHLAAAESLAIDLRYPIHFASFDGALNTAADTLGLRTLIPA</sequence>
<dbReference type="EMBL" id="VPFL01000034">
    <property type="protein sequence ID" value="TXF10348.1"/>
    <property type="molecule type" value="Genomic_DNA"/>
</dbReference>
<gene>
    <name evidence="2" type="ORF">FR698_15605</name>
</gene>